<evidence type="ECO:0000313" key="2">
    <source>
        <dbReference type="Proteomes" id="UP001556692"/>
    </source>
</evidence>
<evidence type="ECO:0000313" key="1">
    <source>
        <dbReference type="EMBL" id="MEX0406905.1"/>
    </source>
</evidence>
<dbReference type="RefSeq" id="WP_367954787.1">
    <property type="nucleotide sequence ID" value="NZ_JBDPGJ010000003.1"/>
</dbReference>
<gene>
    <name evidence="1" type="ORF">ABGN05_14670</name>
</gene>
<organism evidence="1 2">
    <name type="scientific">Aquibium pacificus</name>
    <dbReference type="NCBI Taxonomy" id="3153579"/>
    <lineage>
        <taxon>Bacteria</taxon>
        <taxon>Pseudomonadati</taxon>
        <taxon>Pseudomonadota</taxon>
        <taxon>Alphaproteobacteria</taxon>
        <taxon>Hyphomicrobiales</taxon>
        <taxon>Phyllobacteriaceae</taxon>
        <taxon>Aquibium</taxon>
    </lineage>
</organism>
<dbReference type="EMBL" id="JBDPGJ010000003">
    <property type="protein sequence ID" value="MEX0406905.1"/>
    <property type="molecule type" value="Genomic_DNA"/>
</dbReference>
<keyword evidence="2" id="KW-1185">Reference proteome</keyword>
<name>A0ABV3SJF3_9HYPH</name>
<accession>A0ABV3SJF3</accession>
<dbReference type="Proteomes" id="UP001556692">
    <property type="component" value="Unassembled WGS sequence"/>
</dbReference>
<reference evidence="1 2" key="1">
    <citation type="submission" date="2024-05" db="EMBL/GenBank/DDBJ databases">
        <authorList>
            <person name="Jiang F."/>
        </authorList>
    </citation>
    <scope>NUCLEOTIDE SEQUENCE [LARGE SCALE GENOMIC DNA]</scope>
    <source>
        <strain evidence="1 2">LZ166</strain>
    </source>
</reference>
<proteinExistence type="predicted"/>
<comment type="caution">
    <text evidence="1">The sequence shown here is derived from an EMBL/GenBank/DDBJ whole genome shotgun (WGS) entry which is preliminary data.</text>
</comment>
<protein>
    <submittedName>
        <fullName evidence="1">GTA-gp10 family protein</fullName>
    </submittedName>
</protein>
<sequence length="128" mass="13659">MLIDHVKARFGGKDVTFKIPRADLEAFESYTGQNSFALFTSLAGKTWGLGDVSRVLKFAMANASERRLYRTLALTGAPAARLDGIKNNLVDKTLAANAPGDYVPLCVSIIGASLFGLDPEEASFSDGS</sequence>